<evidence type="ECO:0000313" key="1">
    <source>
        <dbReference type="EMBL" id="SFR71763.1"/>
    </source>
</evidence>
<name>A0A1I6IYJ3_9MICO</name>
<dbReference type="Proteomes" id="UP000198877">
    <property type="component" value="Unassembled WGS sequence"/>
</dbReference>
<dbReference type="RefSeq" id="WP_139232280.1">
    <property type="nucleotide sequence ID" value="NZ_FOYR01000004.1"/>
</dbReference>
<protein>
    <submittedName>
        <fullName evidence="1">Uncharacterized protein</fullName>
    </submittedName>
</protein>
<accession>A0A1I6IYJ3</accession>
<dbReference type="AlphaFoldDB" id="A0A1I6IYJ3"/>
<evidence type="ECO:0000313" key="2">
    <source>
        <dbReference type="Proteomes" id="UP000198877"/>
    </source>
</evidence>
<reference evidence="2" key="1">
    <citation type="submission" date="2016-10" db="EMBL/GenBank/DDBJ databases">
        <authorList>
            <person name="Varghese N."/>
            <person name="Submissions S."/>
        </authorList>
    </citation>
    <scope>NUCLEOTIDE SEQUENCE [LARGE SCALE GENOMIC DNA]</scope>
    <source>
        <strain evidence="2">CL127</strain>
    </source>
</reference>
<gene>
    <name evidence="1" type="ORF">SAMN04488591_3120</name>
</gene>
<dbReference type="EMBL" id="FOYR01000004">
    <property type="protein sequence ID" value="SFR71763.1"/>
    <property type="molecule type" value="Genomic_DNA"/>
</dbReference>
<sequence>MNLVVLELQRSDYRDLNMHTAMKLGRALAELPEAIGVWIAEDGNPVFRGIPRLQFAVMGSASRRAAETVRPSIARLEKESRERLSIAYSTRRPDAVPPSIARQLGIDAVASNAKIVSILKQPQG</sequence>
<organism evidence="1 2">
    <name type="scientific">Microbacterium azadirachtae</name>
    <dbReference type="NCBI Taxonomy" id="582680"/>
    <lineage>
        <taxon>Bacteria</taxon>
        <taxon>Bacillati</taxon>
        <taxon>Actinomycetota</taxon>
        <taxon>Actinomycetes</taxon>
        <taxon>Micrococcales</taxon>
        <taxon>Microbacteriaceae</taxon>
        <taxon>Microbacterium</taxon>
    </lineage>
</organism>
<proteinExistence type="predicted"/>